<evidence type="ECO:0000313" key="13">
    <source>
        <dbReference type="EMBL" id="KNE72163.1"/>
    </source>
</evidence>
<comment type="subcellular location">
    <subcellularLocation>
        <location evidence="1">Membrane</location>
        <topology evidence="1">Multi-pass membrane protein</topology>
    </subcellularLocation>
</comment>
<feature type="transmembrane region" description="Helical" evidence="10">
    <location>
        <begin position="216"/>
        <end position="235"/>
    </location>
</feature>
<reference evidence="14" key="2">
    <citation type="submission" date="2009-11" db="EMBL/GenBank/DDBJ databases">
        <title>The Genome Sequence of Allomyces macrogynus strain ATCC 38327.</title>
        <authorList>
            <consortium name="The Broad Institute Genome Sequencing Platform"/>
            <person name="Russ C."/>
            <person name="Cuomo C."/>
            <person name="Shea T."/>
            <person name="Young S.K."/>
            <person name="Zeng Q."/>
            <person name="Koehrsen M."/>
            <person name="Haas B."/>
            <person name="Borodovsky M."/>
            <person name="Guigo R."/>
            <person name="Alvarado L."/>
            <person name="Berlin A."/>
            <person name="Borenstein D."/>
            <person name="Chen Z."/>
            <person name="Engels R."/>
            <person name="Freedman E."/>
            <person name="Gellesch M."/>
            <person name="Goldberg J."/>
            <person name="Griggs A."/>
            <person name="Gujja S."/>
            <person name="Heiman D."/>
            <person name="Hepburn T."/>
            <person name="Howarth C."/>
            <person name="Jen D."/>
            <person name="Larson L."/>
            <person name="Lewis B."/>
            <person name="Mehta T."/>
            <person name="Park D."/>
            <person name="Pearson M."/>
            <person name="Roberts A."/>
            <person name="Saif S."/>
            <person name="Shenoy N."/>
            <person name="Sisk P."/>
            <person name="Stolte C."/>
            <person name="Sykes S."/>
            <person name="Walk T."/>
            <person name="White J."/>
            <person name="Yandava C."/>
            <person name="Burger G."/>
            <person name="Gray M.W."/>
            <person name="Holland P.W.H."/>
            <person name="King N."/>
            <person name="Lang F.B.F."/>
            <person name="Roger A.J."/>
            <person name="Ruiz-Trillo I."/>
            <person name="Lander E."/>
            <person name="Nusbaum C."/>
        </authorList>
    </citation>
    <scope>NUCLEOTIDE SEQUENCE [LARGE SCALE GENOMIC DNA]</scope>
    <source>
        <strain evidence="14">ATCC 38327</strain>
    </source>
</reference>
<evidence type="ECO:0000256" key="7">
    <source>
        <dbReference type="ARBA" id="ARBA00023288"/>
    </source>
</evidence>
<dbReference type="InterPro" id="IPR039859">
    <property type="entry name" value="PFA4/ZDH16/20/ERF2-like"/>
</dbReference>
<keyword evidence="14" id="KW-1185">Reference proteome</keyword>
<dbReference type="AlphaFoldDB" id="A0A0L0TBI4"/>
<feature type="domain" description="Palmitoyltransferase DHHC" evidence="12">
    <location>
        <begin position="264"/>
        <end position="399"/>
    </location>
</feature>
<feature type="transmembrane region" description="Helical" evidence="10">
    <location>
        <begin position="356"/>
        <end position="381"/>
    </location>
</feature>
<keyword evidence="6" id="KW-0564">Palmitate</keyword>
<feature type="region of interest" description="Disordered" evidence="11">
    <location>
        <begin position="1"/>
        <end position="81"/>
    </location>
</feature>
<feature type="region of interest" description="Disordered" evidence="11">
    <location>
        <begin position="467"/>
        <end position="502"/>
    </location>
</feature>
<evidence type="ECO:0000256" key="6">
    <source>
        <dbReference type="ARBA" id="ARBA00023139"/>
    </source>
</evidence>
<reference evidence="13 14" key="1">
    <citation type="submission" date="2009-11" db="EMBL/GenBank/DDBJ databases">
        <title>Annotation of Allomyces macrogynus ATCC 38327.</title>
        <authorList>
            <consortium name="The Broad Institute Genome Sequencing Platform"/>
            <person name="Russ C."/>
            <person name="Cuomo C."/>
            <person name="Burger G."/>
            <person name="Gray M.W."/>
            <person name="Holland P.W.H."/>
            <person name="King N."/>
            <person name="Lang F.B.F."/>
            <person name="Roger A.J."/>
            <person name="Ruiz-Trillo I."/>
            <person name="Young S.K."/>
            <person name="Zeng Q."/>
            <person name="Gargeya S."/>
            <person name="Fitzgerald M."/>
            <person name="Haas B."/>
            <person name="Abouelleil A."/>
            <person name="Alvarado L."/>
            <person name="Arachchi H.M."/>
            <person name="Berlin A."/>
            <person name="Chapman S.B."/>
            <person name="Gearin G."/>
            <person name="Goldberg J."/>
            <person name="Griggs A."/>
            <person name="Gujja S."/>
            <person name="Hansen M."/>
            <person name="Heiman D."/>
            <person name="Howarth C."/>
            <person name="Larimer J."/>
            <person name="Lui A."/>
            <person name="MacDonald P.J.P."/>
            <person name="McCowen C."/>
            <person name="Montmayeur A."/>
            <person name="Murphy C."/>
            <person name="Neiman D."/>
            <person name="Pearson M."/>
            <person name="Priest M."/>
            <person name="Roberts A."/>
            <person name="Saif S."/>
            <person name="Shea T."/>
            <person name="Sisk P."/>
            <person name="Stolte C."/>
            <person name="Sykes S."/>
            <person name="Wortman J."/>
            <person name="Nusbaum C."/>
            <person name="Birren B."/>
        </authorList>
    </citation>
    <scope>NUCLEOTIDE SEQUENCE [LARGE SCALE GENOMIC DNA]</scope>
    <source>
        <strain evidence="13 14">ATCC 38327</strain>
    </source>
</reference>
<comment type="similarity">
    <text evidence="10">Belongs to the DHHC palmitoyltransferase family.</text>
</comment>
<evidence type="ECO:0000256" key="4">
    <source>
        <dbReference type="ARBA" id="ARBA00022989"/>
    </source>
</evidence>
<sequence>METPQPHAAPISRMPAAPAAVAAMHQLRSRNASAADLSASASSGSHSHSSVSPLPPPVAHGTSHESLVTKGAAGKRKRTKDSTVYRPLWTCWPPARRKGRRRRSPFLPPYDPYFCLYLVSIVVAALGIILLVIPSLPPDEWTKANAHAAAAASSPLAVAVADPPTTQIFAKSVVAARATLSAPTASPSPPPPVPAPALPAGYWATVGPVLRPLTQWMLLPCLVLGTVLTVVVGHLDVEDPVAAAAPLTRRVPIDEVQGSLMADDAWCRVCQTTVGKRTRHCRRCDVCVATFDHHCQFLNCCVGERNYRPFLLLVTVGFIALIIGGAVAAHLCVLYATNPTLLTARGSTVPIIGTDAWPSLYLLGIWSMYLLASSILVAWLLGFHLRLQWHGGVTTYEWLIRERQVALKRERDRDLPAWAHYPSDANLDYNPWTVDVPELTEDGDDDGGSRKDVERAIALDDLPARPVKGGAARAKDGGVSGTWRAPTDWDVTADTAAPPPLR</sequence>
<dbReference type="PANTHER" id="PTHR22883">
    <property type="entry name" value="ZINC FINGER DHHC DOMAIN CONTAINING PROTEIN"/>
    <property type="match status" value="1"/>
</dbReference>
<comment type="domain">
    <text evidence="10">The DHHC domain is required for palmitoyltransferase activity.</text>
</comment>
<keyword evidence="2 10" id="KW-0808">Transferase</keyword>
<dbReference type="PROSITE" id="PS50216">
    <property type="entry name" value="DHHC"/>
    <property type="match status" value="1"/>
</dbReference>
<evidence type="ECO:0000313" key="14">
    <source>
        <dbReference type="Proteomes" id="UP000054350"/>
    </source>
</evidence>
<keyword evidence="8 10" id="KW-0012">Acyltransferase</keyword>
<dbReference type="Pfam" id="PF01529">
    <property type="entry name" value="DHHC"/>
    <property type="match status" value="1"/>
</dbReference>
<evidence type="ECO:0000256" key="10">
    <source>
        <dbReference type="RuleBase" id="RU079119"/>
    </source>
</evidence>
<name>A0A0L0TBI4_ALLM3</name>
<dbReference type="GO" id="GO:0019706">
    <property type="term" value="F:protein-cysteine S-palmitoyltransferase activity"/>
    <property type="evidence" value="ECO:0007669"/>
    <property type="project" value="UniProtKB-EC"/>
</dbReference>
<proteinExistence type="inferred from homology"/>
<organism evidence="13 14">
    <name type="scientific">Allomyces macrogynus (strain ATCC 38327)</name>
    <name type="common">Allomyces javanicus var. macrogynus</name>
    <dbReference type="NCBI Taxonomy" id="578462"/>
    <lineage>
        <taxon>Eukaryota</taxon>
        <taxon>Fungi</taxon>
        <taxon>Fungi incertae sedis</taxon>
        <taxon>Blastocladiomycota</taxon>
        <taxon>Blastocladiomycetes</taxon>
        <taxon>Blastocladiales</taxon>
        <taxon>Blastocladiaceae</taxon>
        <taxon>Allomyces</taxon>
    </lineage>
</organism>
<comment type="catalytic activity">
    <reaction evidence="9 10">
        <text>L-cysteinyl-[protein] + hexadecanoyl-CoA = S-hexadecanoyl-L-cysteinyl-[protein] + CoA</text>
        <dbReference type="Rhea" id="RHEA:36683"/>
        <dbReference type="Rhea" id="RHEA-COMP:10131"/>
        <dbReference type="Rhea" id="RHEA-COMP:11032"/>
        <dbReference type="ChEBI" id="CHEBI:29950"/>
        <dbReference type="ChEBI" id="CHEBI:57287"/>
        <dbReference type="ChEBI" id="CHEBI:57379"/>
        <dbReference type="ChEBI" id="CHEBI:74151"/>
        <dbReference type="EC" id="2.3.1.225"/>
    </reaction>
</comment>
<protein>
    <recommendedName>
        <fullName evidence="10">Palmitoyltransferase</fullName>
        <ecNumber evidence="10">2.3.1.225</ecNumber>
    </recommendedName>
</protein>
<dbReference type="Proteomes" id="UP000054350">
    <property type="component" value="Unassembled WGS sequence"/>
</dbReference>
<accession>A0A0L0TBI4</accession>
<dbReference type="PANTHER" id="PTHR22883:SF452">
    <property type="entry name" value="PALMITOYLTRANSFERASE"/>
    <property type="match status" value="1"/>
</dbReference>
<evidence type="ECO:0000256" key="2">
    <source>
        <dbReference type="ARBA" id="ARBA00022679"/>
    </source>
</evidence>
<gene>
    <name evidence="13" type="ORF">AMAG_16651</name>
</gene>
<keyword evidence="7" id="KW-0449">Lipoprotein</keyword>
<evidence type="ECO:0000259" key="12">
    <source>
        <dbReference type="Pfam" id="PF01529"/>
    </source>
</evidence>
<dbReference type="GO" id="GO:0016020">
    <property type="term" value="C:membrane"/>
    <property type="evidence" value="ECO:0007669"/>
    <property type="project" value="UniProtKB-SubCell"/>
</dbReference>
<evidence type="ECO:0000256" key="11">
    <source>
        <dbReference type="SAM" id="MobiDB-lite"/>
    </source>
</evidence>
<dbReference type="GO" id="GO:0006612">
    <property type="term" value="P:protein targeting to membrane"/>
    <property type="evidence" value="ECO:0007669"/>
    <property type="project" value="TreeGrafter"/>
</dbReference>
<dbReference type="VEuPathDB" id="FungiDB:AMAG_16651"/>
<evidence type="ECO:0000256" key="5">
    <source>
        <dbReference type="ARBA" id="ARBA00023136"/>
    </source>
</evidence>
<dbReference type="eggNOG" id="KOG1311">
    <property type="taxonomic scope" value="Eukaryota"/>
</dbReference>
<dbReference type="GO" id="GO:0005783">
    <property type="term" value="C:endoplasmic reticulum"/>
    <property type="evidence" value="ECO:0007669"/>
    <property type="project" value="TreeGrafter"/>
</dbReference>
<evidence type="ECO:0000256" key="3">
    <source>
        <dbReference type="ARBA" id="ARBA00022692"/>
    </source>
</evidence>
<keyword evidence="4 10" id="KW-1133">Transmembrane helix</keyword>
<evidence type="ECO:0000256" key="9">
    <source>
        <dbReference type="ARBA" id="ARBA00048048"/>
    </source>
</evidence>
<dbReference type="EMBL" id="GG745377">
    <property type="protein sequence ID" value="KNE72163.1"/>
    <property type="molecule type" value="Genomic_DNA"/>
</dbReference>
<dbReference type="EC" id="2.3.1.225" evidence="10"/>
<dbReference type="STRING" id="578462.A0A0L0TBI4"/>
<dbReference type="InterPro" id="IPR001594">
    <property type="entry name" value="Palmitoyltrfase_DHHC"/>
</dbReference>
<keyword evidence="3 10" id="KW-0812">Transmembrane</keyword>
<evidence type="ECO:0000256" key="1">
    <source>
        <dbReference type="ARBA" id="ARBA00004141"/>
    </source>
</evidence>
<feature type="compositionally biased region" description="Low complexity" evidence="11">
    <location>
        <begin position="32"/>
        <end position="52"/>
    </location>
</feature>
<dbReference type="GO" id="GO:0005794">
    <property type="term" value="C:Golgi apparatus"/>
    <property type="evidence" value="ECO:0007669"/>
    <property type="project" value="TreeGrafter"/>
</dbReference>
<feature type="transmembrane region" description="Helical" evidence="10">
    <location>
        <begin position="310"/>
        <end position="336"/>
    </location>
</feature>
<feature type="transmembrane region" description="Helical" evidence="10">
    <location>
        <begin position="110"/>
        <end position="133"/>
    </location>
</feature>
<dbReference type="OrthoDB" id="9909019at2759"/>
<evidence type="ECO:0000256" key="8">
    <source>
        <dbReference type="ARBA" id="ARBA00023315"/>
    </source>
</evidence>
<keyword evidence="5 10" id="KW-0472">Membrane</keyword>